<evidence type="ECO:0000256" key="4">
    <source>
        <dbReference type="ARBA" id="ARBA00023128"/>
    </source>
</evidence>
<keyword evidence="9" id="KW-1185">Reference proteome</keyword>
<gene>
    <name evidence="8" type="ORF">PAC_10825</name>
</gene>
<feature type="region of interest" description="Disordered" evidence="7">
    <location>
        <begin position="236"/>
        <end position="300"/>
    </location>
</feature>
<proteinExistence type="inferred from homology"/>
<dbReference type="Proteomes" id="UP000184330">
    <property type="component" value="Unassembled WGS sequence"/>
</dbReference>
<dbReference type="GO" id="GO:0005739">
    <property type="term" value="C:mitochondrion"/>
    <property type="evidence" value="ECO:0007669"/>
    <property type="project" value="UniProtKB-SubCell"/>
</dbReference>
<accession>A0A1L7X7D0</accession>
<evidence type="ECO:0000256" key="3">
    <source>
        <dbReference type="ARBA" id="ARBA00022980"/>
    </source>
</evidence>
<dbReference type="Pfam" id="PF10501">
    <property type="entry name" value="Ribosomal_L50"/>
    <property type="match status" value="1"/>
</dbReference>
<dbReference type="InterPro" id="IPR018305">
    <property type="entry name" value="Ribosomal_m50"/>
</dbReference>
<dbReference type="AlphaFoldDB" id="A0A1L7X7D0"/>
<keyword evidence="3" id="KW-0689">Ribosomal protein</keyword>
<comment type="similarity">
    <text evidence="2">Belongs to the mitochondrion-specific ribosomal protein mL50 family.</text>
</comment>
<reference evidence="8 9" key="1">
    <citation type="submission" date="2016-03" db="EMBL/GenBank/DDBJ databases">
        <authorList>
            <person name="Ploux O."/>
        </authorList>
    </citation>
    <scope>NUCLEOTIDE SEQUENCE [LARGE SCALE GENOMIC DNA]</scope>
    <source>
        <strain evidence="8 9">UAMH 11012</strain>
    </source>
</reference>
<protein>
    <recommendedName>
        <fullName evidence="6">Large ribosomal subunit protein mL50</fullName>
    </recommendedName>
</protein>
<feature type="compositionally biased region" description="Basic and acidic residues" evidence="7">
    <location>
        <begin position="76"/>
        <end position="86"/>
    </location>
</feature>
<dbReference type="EMBL" id="FJOG01000017">
    <property type="protein sequence ID" value="CZR60929.1"/>
    <property type="molecule type" value="Genomic_DNA"/>
</dbReference>
<evidence type="ECO:0000256" key="6">
    <source>
        <dbReference type="ARBA" id="ARBA00035183"/>
    </source>
</evidence>
<sequence length="428" mass="47487">MRRIARLERSIDLVKARTSAKSKSTYLCSACRNHTSPFSTSTIRAVKVPYTEKIRQKIWGTDQPPGQKDPYGEASVFDKTKKREAEEVAEEEEEQRKAAVPRPARPARPTRPAPDMSSYEAATTWANAEEGTKVPWVGGFGNWWKDNWDPEHQYSGFMPQARKVMTKPEDITAAFYRALVEVYICKEAGLPLTSTSTTKEAPSTIGVQMIPSEAGVTLDFSSSNIKLDGFAQSLKASSDETAEHEAPTESEEDVAADRSSVDPLHPESTEAPVDETATNENPTESEEDVAADRSPIDPLHPLLGKKAEDAFYSTFVADLDPAWRQVPLTDPEIKFAALKRVLQLTGIRIPDSAIQPSKTAGNFLSHLIKLPKPRKLAEAIPPQLKGLRNVKVSKERITPIHKEQQVGRWKLIQEELKDRGLPVTGHSK</sequence>
<evidence type="ECO:0000256" key="5">
    <source>
        <dbReference type="ARBA" id="ARBA00023274"/>
    </source>
</evidence>
<feature type="compositionally biased region" description="Pro residues" evidence="7">
    <location>
        <begin position="103"/>
        <end position="112"/>
    </location>
</feature>
<name>A0A1L7X7D0_9HELO</name>
<dbReference type="OrthoDB" id="6220758at2759"/>
<feature type="compositionally biased region" description="Basic and acidic residues" evidence="7">
    <location>
        <begin position="255"/>
        <end position="268"/>
    </location>
</feature>
<feature type="region of interest" description="Disordered" evidence="7">
    <location>
        <begin position="57"/>
        <end position="119"/>
    </location>
</feature>
<dbReference type="STRING" id="576137.A0A1L7X7D0"/>
<dbReference type="GO" id="GO:1990904">
    <property type="term" value="C:ribonucleoprotein complex"/>
    <property type="evidence" value="ECO:0007669"/>
    <property type="project" value="UniProtKB-KW"/>
</dbReference>
<keyword evidence="5" id="KW-0687">Ribonucleoprotein</keyword>
<keyword evidence="4" id="KW-0496">Mitochondrion</keyword>
<comment type="subcellular location">
    <subcellularLocation>
        <location evidence="1">Mitochondrion</location>
    </subcellularLocation>
</comment>
<organism evidence="8 9">
    <name type="scientific">Phialocephala subalpina</name>
    <dbReference type="NCBI Taxonomy" id="576137"/>
    <lineage>
        <taxon>Eukaryota</taxon>
        <taxon>Fungi</taxon>
        <taxon>Dikarya</taxon>
        <taxon>Ascomycota</taxon>
        <taxon>Pezizomycotina</taxon>
        <taxon>Leotiomycetes</taxon>
        <taxon>Helotiales</taxon>
        <taxon>Mollisiaceae</taxon>
        <taxon>Phialocephala</taxon>
        <taxon>Phialocephala fortinii species complex</taxon>
    </lineage>
</organism>
<feature type="compositionally biased region" description="Basic and acidic residues" evidence="7">
    <location>
        <begin position="237"/>
        <end position="247"/>
    </location>
</feature>
<dbReference type="GO" id="GO:0005840">
    <property type="term" value="C:ribosome"/>
    <property type="evidence" value="ECO:0007669"/>
    <property type="project" value="UniProtKB-KW"/>
</dbReference>
<evidence type="ECO:0000313" key="9">
    <source>
        <dbReference type="Proteomes" id="UP000184330"/>
    </source>
</evidence>
<evidence type="ECO:0000256" key="2">
    <source>
        <dbReference type="ARBA" id="ARBA00008860"/>
    </source>
</evidence>
<evidence type="ECO:0000256" key="1">
    <source>
        <dbReference type="ARBA" id="ARBA00004173"/>
    </source>
</evidence>
<evidence type="ECO:0000313" key="8">
    <source>
        <dbReference type="EMBL" id="CZR60929.1"/>
    </source>
</evidence>
<evidence type="ECO:0000256" key="7">
    <source>
        <dbReference type="SAM" id="MobiDB-lite"/>
    </source>
</evidence>